<keyword evidence="2" id="KW-0227">DNA damage</keyword>
<feature type="domain" description="Chromatin assembly factor 1 subunit Cac1-like C-terminal" evidence="7">
    <location>
        <begin position="598"/>
        <end position="652"/>
    </location>
</feature>
<feature type="compositionally biased region" description="Polar residues" evidence="5">
    <location>
        <begin position="49"/>
        <end position="61"/>
    </location>
</feature>
<reference evidence="8 9" key="1">
    <citation type="submission" date="2023-11" db="EMBL/GenBank/DDBJ databases">
        <title>An acidophilic fungus is an integral part of prey digestion in a carnivorous sundew plant.</title>
        <authorList>
            <person name="Tsai I.J."/>
        </authorList>
    </citation>
    <scope>NUCLEOTIDE SEQUENCE [LARGE SCALE GENOMIC DNA]</scope>
    <source>
        <strain evidence="8">169a</strain>
    </source>
</reference>
<evidence type="ECO:0000256" key="2">
    <source>
        <dbReference type="ARBA" id="ARBA00022763"/>
    </source>
</evidence>
<evidence type="ECO:0000313" key="9">
    <source>
        <dbReference type="Proteomes" id="UP001303373"/>
    </source>
</evidence>
<feature type="region of interest" description="Disordered" evidence="5">
    <location>
        <begin position="565"/>
        <end position="594"/>
    </location>
</feature>
<feature type="region of interest" description="Disordered" evidence="5">
    <location>
        <begin position="398"/>
        <end position="451"/>
    </location>
</feature>
<evidence type="ECO:0000259" key="6">
    <source>
        <dbReference type="Pfam" id="PF12253"/>
    </source>
</evidence>
<dbReference type="GO" id="GO:0006281">
    <property type="term" value="P:DNA repair"/>
    <property type="evidence" value="ECO:0007669"/>
    <property type="project" value="UniProtKB-KW"/>
</dbReference>
<evidence type="ECO:0008006" key="10">
    <source>
        <dbReference type="Google" id="ProtNLM"/>
    </source>
</evidence>
<evidence type="ECO:0000256" key="5">
    <source>
        <dbReference type="SAM" id="MobiDB-lite"/>
    </source>
</evidence>
<evidence type="ECO:0000256" key="4">
    <source>
        <dbReference type="ARBA" id="ARBA00023242"/>
    </source>
</evidence>
<dbReference type="PANTHER" id="PTHR15272:SF0">
    <property type="entry name" value="CHROMATIN ASSEMBLY FACTOR 1 SUBUNIT A"/>
    <property type="match status" value="1"/>
</dbReference>
<dbReference type="PANTHER" id="PTHR15272">
    <property type="entry name" value="CHROMATIN ASSEMBLY FACTOR 1 SUBUNIT A CAF-1 SUBUNIT A"/>
    <property type="match status" value="1"/>
</dbReference>
<dbReference type="AlphaFoldDB" id="A0AAQ3M974"/>
<keyword evidence="3" id="KW-0234">DNA repair</keyword>
<dbReference type="InterPro" id="IPR022043">
    <property type="entry name" value="CAF1A_DD"/>
</dbReference>
<evidence type="ECO:0000256" key="3">
    <source>
        <dbReference type="ARBA" id="ARBA00023204"/>
    </source>
</evidence>
<keyword evidence="9" id="KW-1185">Reference proteome</keyword>
<evidence type="ECO:0000259" key="7">
    <source>
        <dbReference type="Pfam" id="PF21796"/>
    </source>
</evidence>
<dbReference type="GO" id="GO:0005634">
    <property type="term" value="C:nucleus"/>
    <property type="evidence" value="ECO:0007669"/>
    <property type="project" value="UniProtKB-SubCell"/>
</dbReference>
<dbReference type="InterPro" id="IPR048800">
    <property type="entry name" value="Cac1-like_C"/>
</dbReference>
<dbReference type="Pfam" id="PF12253">
    <property type="entry name" value="CAF1A_dimeriz"/>
    <property type="match status" value="1"/>
</dbReference>
<evidence type="ECO:0000256" key="1">
    <source>
        <dbReference type="ARBA" id="ARBA00004123"/>
    </source>
</evidence>
<dbReference type="Proteomes" id="UP001303373">
    <property type="component" value="Chromosome 11"/>
</dbReference>
<dbReference type="GO" id="GO:0006334">
    <property type="term" value="P:nucleosome assembly"/>
    <property type="evidence" value="ECO:0007669"/>
    <property type="project" value="TreeGrafter"/>
</dbReference>
<name>A0AAQ3M974_9PEZI</name>
<dbReference type="Pfam" id="PF21796">
    <property type="entry name" value="Cac1_C"/>
    <property type="match status" value="1"/>
</dbReference>
<proteinExistence type="predicted"/>
<feature type="compositionally biased region" description="Acidic residues" evidence="5">
    <location>
        <begin position="409"/>
        <end position="451"/>
    </location>
</feature>
<evidence type="ECO:0000313" key="8">
    <source>
        <dbReference type="EMBL" id="WPH03729.1"/>
    </source>
</evidence>
<sequence length="657" mass="73232">MEDINSSPVSPNPRKRGAPNTADDTPEKKPLNLKGTQFIMPTPPDTDRSNGTSPSASNNNPVREASPALSDTSTLSSIEDVSSLEAAILNTTGALSSGQPPAKRRKLTPSEKIERQREKETKARERAEQKAKKDEEKAKKDEEKRMKDVEKQKKAEEREAKRREKELEEERKEQEKAKKERSQMRLGAFFQQKPTTPAKSESLSTIVRRKSLSLEPYDAVIDQILRSASPVKASPLAPRPEQTPIVDKPKISDYHKYFLPYEPPSNSTLAVTYAIKNPDDLAYWQGMFDSELQDPAFQEKVDLGIVKPTAAFDHHFTTDEAQQRGAPIPNMRNLIDRIQGTSQQPVDLTQESSGATPIQALQNVSRRHLHFYEDVRPAYFGTYTKITCPQMSRKLSRNPFSRTRKDTDYDYDSEAEWDEPEEGDEILDEEDDEAESLGDKDEMDEFLDDEDDAVKNKRKLITGDLEATSTGLCWETSDGKFATAPKSELVQREMSDMRIGVLLPDFRGGSIDPFSVVYWQGDMAPPAIPVTTDPLARLITSAGRQPLQDRSNTNGTTTCQNLIGAAAGEKGPITSTSAIQGAKRGPKPKPKVLSKEDLEEFKEAVVGSPLGRLDLQKGLKARFPKITNEAIKETLGSMFAQKGTTKADKQWVYVGDS</sequence>
<accession>A0AAQ3M974</accession>
<dbReference type="EMBL" id="CP138590">
    <property type="protein sequence ID" value="WPH03729.1"/>
    <property type="molecule type" value="Genomic_DNA"/>
</dbReference>
<comment type="subcellular location">
    <subcellularLocation>
        <location evidence="1">Nucleus</location>
    </subcellularLocation>
</comment>
<protein>
    <recommendedName>
        <fullName evidence="10">Chromatin assembly factor 1 subunit A</fullName>
    </recommendedName>
</protein>
<gene>
    <name evidence="8" type="ORF">R9X50_00661200</name>
</gene>
<dbReference type="GO" id="GO:0033186">
    <property type="term" value="C:CAF-1 complex"/>
    <property type="evidence" value="ECO:0007669"/>
    <property type="project" value="TreeGrafter"/>
</dbReference>
<feature type="compositionally biased region" description="Basic and acidic residues" evidence="5">
    <location>
        <begin position="108"/>
        <end position="183"/>
    </location>
</feature>
<organism evidence="8 9">
    <name type="scientific">Acrodontium crateriforme</name>
    <dbReference type="NCBI Taxonomy" id="150365"/>
    <lineage>
        <taxon>Eukaryota</taxon>
        <taxon>Fungi</taxon>
        <taxon>Dikarya</taxon>
        <taxon>Ascomycota</taxon>
        <taxon>Pezizomycotina</taxon>
        <taxon>Dothideomycetes</taxon>
        <taxon>Dothideomycetidae</taxon>
        <taxon>Mycosphaerellales</taxon>
        <taxon>Teratosphaeriaceae</taxon>
        <taxon>Acrodontium</taxon>
    </lineage>
</organism>
<feature type="region of interest" description="Disordered" evidence="5">
    <location>
        <begin position="92"/>
        <end position="202"/>
    </location>
</feature>
<feature type="domain" description="Chromatin assembly factor 1 subunit A dimerization" evidence="6">
    <location>
        <begin position="368"/>
        <end position="441"/>
    </location>
</feature>
<keyword evidence="4" id="KW-0539">Nucleus</keyword>
<feature type="region of interest" description="Disordered" evidence="5">
    <location>
        <begin position="1"/>
        <end position="76"/>
    </location>
</feature>
<feature type="compositionally biased region" description="Polar residues" evidence="5">
    <location>
        <begin position="192"/>
        <end position="202"/>
    </location>
</feature>